<dbReference type="InterPro" id="IPR029058">
    <property type="entry name" value="AB_hydrolase_fold"/>
</dbReference>
<gene>
    <name evidence="2" type="ORF">CMQ_5975</name>
</gene>
<dbReference type="InterPro" id="IPR050266">
    <property type="entry name" value="AB_hydrolase_sf"/>
</dbReference>
<dbReference type="OrthoDB" id="2498029at2759"/>
<evidence type="ECO:0000313" key="3">
    <source>
        <dbReference type="Proteomes" id="UP000007796"/>
    </source>
</evidence>
<name>F0XMS2_GROCL</name>
<dbReference type="RefSeq" id="XP_014170515.1">
    <property type="nucleotide sequence ID" value="XM_014315040.1"/>
</dbReference>
<protein>
    <submittedName>
        <fullName evidence="2">Alpha beta hydrolase fold protein</fullName>
    </submittedName>
</protein>
<dbReference type="Gene3D" id="3.40.50.1820">
    <property type="entry name" value="alpha/beta hydrolase"/>
    <property type="match status" value="1"/>
</dbReference>
<keyword evidence="2" id="KW-0378">Hydrolase</keyword>
<dbReference type="HOGENOM" id="CLU_057358_1_0_1"/>
<evidence type="ECO:0000259" key="1">
    <source>
        <dbReference type="Pfam" id="PF00561"/>
    </source>
</evidence>
<dbReference type="EMBL" id="GL629794">
    <property type="protein sequence ID" value="EFX01033.1"/>
    <property type="molecule type" value="Genomic_DNA"/>
</dbReference>
<reference evidence="2 3" key="1">
    <citation type="journal article" date="2011" name="Proc. Natl. Acad. Sci. U.S.A.">
        <title>Genome and transcriptome analyses of the mountain pine beetle-fungal symbiont Grosmannia clavigera, a lodgepole pine pathogen.</title>
        <authorList>
            <person name="DiGuistini S."/>
            <person name="Wang Y."/>
            <person name="Liao N.Y."/>
            <person name="Taylor G."/>
            <person name="Tanguay P."/>
            <person name="Feau N."/>
            <person name="Henrissat B."/>
            <person name="Chan S.K."/>
            <person name="Hesse-Orce U."/>
            <person name="Alamouti S.M."/>
            <person name="Tsui C.K.M."/>
            <person name="Docking R.T."/>
            <person name="Levasseur A."/>
            <person name="Haridas S."/>
            <person name="Robertson G."/>
            <person name="Birol I."/>
            <person name="Holt R.A."/>
            <person name="Marra M.A."/>
            <person name="Hamelin R.C."/>
            <person name="Hirst M."/>
            <person name="Jones S.J.M."/>
            <person name="Bohlmann J."/>
            <person name="Breuil C."/>
        </authorList>
    </citation>
    <scope>NUCLEOTIDE SEQUENCE [LARGE SCALE GENOMIC DNA]</scope>
    <source>
        <strain evidence="3">kw1407 / UAMH 11150</strain>
    </source>
</reference>
<dbReference type="InterPro" id="IPR000073">
    <property type="entry name" value="AB_hydrolase_1"/>
</dbReference>
<feature type="domain" description="AB hydrolase-1" evidence="1">
    <location>
        <begin position="14"/>
        <end position="135"/>
    </location>
</feature>
<dbReference type="Pfam" id="PF00561">
    <property type="entry name" value="Abhydrolase_1"/>
    <property type="match status" value="1"/>
</dbReference>
<dbReference type="PANTHER" id="PTHR43798">
    <property type="entry name" value="MONOACYLGLYCEROL LIPASE"/>
    <property type="match status" value="1"/>
</dbReference>
<dbReference type="PRINTS" id="PR00111">
    <property type="entry name" value="ABHYDROLASE"/>
</dbReference>
<accession>F0XMS2</accession>
<keyword evidence="3" id="KW-1185">Reference proteome</keyword>
<proteinExistence type="predicted"/>
<dbReference type="Proteomes" id="UP000007796">
    <property type="component" value="Unassembled WGS sequence"/>
</dbReference>
<dbReference type="InParanoid" id="F0XMS2"/>
<evidence type="ECO:0000313" key="2">
    <source>
        <dbReference type="EMBL" id="EFX01033.1"/>
    </source>
</evidence>
<dbReference type="eggNOG" id="ENOG502T26Y">
    <property type="taxonomic scope" value="Eukaryota"/>
</dbReference>
<dbReference type="GeneID" id="25979356"/>
<dbReference type="GO" id="GO:0016787">
    <property type="term" value="F:hydrolase activity"/>
    <property type="evidence" value="ECO:0007669"/>
    <property type="project" value="UniProtKB-KW"/>
</dbReference>
<dbReference type="SUPFAM" id="SSF53474">
    <property type="entry name" value="alpha/beta-Hydrolases"/>
    <property type="match status" value="1"/>
</dbReference>
<sequence length="264" mass="29275">MLFLEERNTDQHTSIIFLHGGAGSHVEWKVVAKQESLASYHLILVDLPGHSGSEELKSYTLEAAADETEKMIREHARGGKAHVVGFSFGGFVALKLAPRHPDGVLSLFSTGAYPYTGMFKWAMSRPRLVWFLENIEIPGLTAMMFRKQGIDNEEWIAETEKNASWDRFKVMVQELSNFCMDDVRAVAESGVRTLVIAGGKMDQVDAIAGMGLVLKESAKTGVENKAVVVREGYHPWHIQLPVLFAAGVQAWVSGSELPKDFEQL</sequence>
<dbReference type="AlphaFoldDB" id="F0XMS2"/>
<organism evidence="3">
    <name type="scientific">Grosmannia clavigera (strain kw1407 / UAMH 11150)</name>
    <name type="common">Blue stain fungus</name>
    <name type="synonym">Graphiocladiella clavigera</name>
    <dbReference type="NCBI Taxonomy" id="655863"/>
    <lineage>
        <taxon>Eukaryota</taxon>
        <taxon>Fungi</taxon>
        <taxon>Dikarya</taxon>
        <taxon>Ascomycota</taxon>
        <taxon>Pezizomycotina</taxon>
        <taxon>Sordariomycetes</taxon>
        <taxon>Sordariomycetidae</taxon>
        <taxon>Ophiostomatales</taxon>
        <taxon>Ophiostomataceae</taxon>
        <taxon>Leptographium</taxon>
    </lineage>
</organism>